<sequence length="63" mass="7705">MDIRWADVIFVMEQKHKNKLKAEFTRMLDHKPIYVLDISDEYRYMDPELVQELEMVIGAYLER</sequence>
<reference evidence="1 2" key="1">
    <citation type="submission" date="2022-05" db="EMBL/GenBank/DDBJ databases">
        <title>Microbulbifer sp. nov., isolated from sponge.</title>
        <authorList>
            <person name="Gao L."/>
        </authorList>
    </citation>
    <scope>NUCLEOTIDE SEQUENCE [LARGE SCALE GENOMIC DNA]</scope>
    <source>
        <strain evidence="1 2">MI-G</strain>
    </source>
</reference>
<gene>
    <name evidence="1" type="ORF">M8T91_13705</name>
</gene>
<dbReference type="EMBL" id="CP098023">
    <property type="protein sequence ID" value="WKD48941.1"/>
    <property type="molecule type" value="Genomic_DNA"/>
</dbReference>
<organism evidence="1 2">
    <name type="scientific">Microbulbifer spongiae</name>
    <dbReference type="NCBI Taxonomy" id="2944933"/>
    <lineage>
        <taxon>Bacteria</taxon>
        <taxon>Pseudomonadati</taxon>
        <taxon>Pseudomonadota</taxon>
        <taxon>Gammaproteobacteria</taxon>
        <taxon>Cellvibrionales</taxon>
        <taxon>Microbulbiferaceae</taxon>
        <taxon>Microbulbifer</taxon>
    </lineage>
</organism>
<accession>A0ABY9E9B8</accession>
<dbReference type="InterPro" id="IPR016919">
    <property type="entry name" value="UCP029416_PTP"/>
</dbReference>
<proteinExistence type="predicted"/>
<keyword evidence="2" id="KW-1185">Reference proteome</keyword>
<evidence type="ECO:0000313" key="1">
    <source>
        <dbReference type="EMBL" id="WKD48941.1"/>
    </source>
</evidence>
<dbReference type="SUPFAM" id="SSF52788">
    <property type="entry name" value="Phosphotyrosine protein phosphatases I"/>
    <property type="match status" value="1"/>
</dbReference>
<dbReference type="Proteomes" id="UP001321520">
    <property type="component" value="Chromosome"/>
</dbReference>
<dbReference type="PIRSF" id="PIRSF029416">
    <property type="entry name" value="UCP029416_PTP"/>
    <property type="match status" value="1"/>
</dbReference>
<evidence type="ECO:0000313" key="2">
    <source>
        <dbReference type="Proteomes" id="UP001321520"/>
    </source>
</evidence>
<name>A0ABY9E9B8_9GAMM</name>
<dbReference type="RefSeq" id="WP_301414727.1">
    <property type="nucleotide sequence ID" value="NZ_CP098023.1"/>
</dbReference>
<dbReference type="InterPro" id="IPR036196">
    <property type="entry name" value="Ptyr_pPase_sf"/>
</dbReference>
<protein>
    <submittedName>
        <fullName evidence="1">Phosphotyrosine protein phosphatase</fullName>
    </submittedName>
</protein>